<evidence type="ECO:0000256" key="3">
    <source>
        <dbReference type="SAM" id="SignalP"/>
    </source>
</evidence>
<feature type="chain" id="PRO_5003436475" evidence="3">
    <location>
        <begin position="19"/>
        <end position="598"/>
    </location>
</feature>
<dbReference type="InterPro" id="IPR016169">
    <property type="entry name" value="FAD-bd_PCMH_sub2"/>
</dbReference>
<dbReference type="InterPro" id="IPR016166">
    <property type="entry name" value="FAD-bd_PCMH"/>
</dbReference>
<feature type="binding site" evidence="7">
    <location>
        <position position="246"/>
    </location>
    <ligand>
        <name>FAD</name>
        <dbReference type="ChEBI" id="CHEBI:57692"/>
    </ligand>
</feature>
<feature type="disulfide bond" evidence="7">
    <location>
        <begin position="30"/>
        <end position="596"/>
    </location>
</feature>
<dbReference type="PDBsum" id="6F74"/>
<evidence type="ECO:0000256" key="1">
    <source>
        <dbReference type="ARBA" id="ARBA00005466"/>
    </source>
</evidence>
<feature type="binding site" evidence="7">
    <location>
        <position position="158"/>
    </location>
    <ligand>
        <name>FAD</name>
        <dbReference type="ChEBI" id="CHEBI:57692"/>
    </ligand>
</feature>
<comment type="similarity">
    <text evidence="1">Belongs to the oxygen-dependent FAD-linked oxidoreductase family.</text>
</comment>
<organism evidence="5 6">
    <name type="scientific">Thermothelomyces thermophilus (strain ATCC 42464 / BCRC 31852 / DSM 1799)</name>
    <name type="common">Sporotrichum thermophile</name>
    <dbReference type="NCBI Taxonomy" id="573729"/>
    <lineage>
        <taxon>Eukaryota</taxon>
        <taxon>Fungi</taxon>
        <taxon>Dikarya</taxon>
        <taxon>Ascomycota</taxon>
        <taxon>Pezizomycotina</taxon>
        <taxon>Sordariomycetes</taxon>
        <taxon>Sordariomycetidae</taxon>
        <taxon>Sordariales</taxon>
        <taxon>Chaetomiaceae</taxon>
        <taxon>Thermothelomyces</taxon>
    </lineage>
</organism>
<feature type="binding site" evidence="7">
    <location>
        <position position="240"/>
    </location>
    <ligand>
        <name>FAD</name>
        <dbReference type="ChEBI" id="CHEBI:57692"/>
    </ligand>
</feature>
<feature type="disulfide bond" evidence="7">
    <location>
        <begin position="194"/>
        <end position="278"/>
    </location>
</feature>
<dbReference type="GeneID" id="11511535"/>
<feature type="binding site" evidence="7">
    <location>
        <position position="160"/>
    </location>
    <ligand>
        <name>FAD</name>
        <dbReference type="ChEBI" id="CHEBI:57692"/>
    </ligand>
</feature>
<keyword evidence="7" id="KW-0002">3D-structure</keyword>
<dbReference type="PANTHER" id="PTHR13878">
    <property type="entry name" value="GULONOLACTONE OXIDASE"/>
    <property type="match status" value="1"/>
</dbReference>
<dbReference type="Proteomes" id="UP000007322">
    <property type="component" value="Chromosome 6"/>
</dbReference>
<feature type="binding site" evidence="7">
    <location>
        <position position="540"/>
    </location>
    <ligand>
        <name>FAD</name>
        <dbReference type="ChEBI" id="CHEBI:57692"/>
    </ligand>
</feature>
<dbReference type="PDB" id="6F74">
    <property type="method" value="X-ray"/>
    <property type="resolution" value="2.20 A"/>
    <property type="chains" value="A/B/C/D=1-598"/>
</dbReference>
<feature type="binding site" evidence="7">
    <location>
        <position position="230"/>
    </location>
    <ligand>
        <name>FAD</name>
        <dbReference type="ChEBI" id="CHEBI:57692"/>
    </ligand>
</feature>
<dbReference type="InterPro" id="IPR012951">
    <property type="entry name" value="BBE"/>
</dbReference>
<dbReference type="EMBL" id="CP003007">
    <property type="protein sequence ID" value="AEO60468.1"/>
    <property type="molecule type" value="Genomic_DNA"/>
</dbReference>
<dbReference type="Gene3D" id="3.30.465.10">
    <property type="match status" value="1"/>
</dbReference>
<feature type="disulfide bond" evidence="7">
    <location>
        <begin position="32"/>
        <end position="38"/>
    </location>
</feature>
<sequence length="598" mass="65245">MRLHIALSLFYTLGHAVGAEPQHAKRTPKCRCTPGEACWPDNSVWEAFDKTLGKGKLIKTSPIAQSCYDGPQKDLDRCAYVNKMWTDQDFQTSDPIGRNYPYNITCAPVDYAAGETPTSCILGSLPYYAVNASTREDITLTLNFAKQHNIRLVTSSTGHDLLGRSDGYGGLELWLHSFRNGVRFQKKYTSANKCTKSGWTGSAIHIDGAYQWRDVYTVAQANNVIAVGGGSPSPGAIGGWPSGGGHGPATHNFGLGADQVLEAQIMLADGRIVTANHCENSDLFRAIRGGGPGYGIVLSQHIKVHPNVKAVTAHRLAIAPRNETAENKDLLDAIAVLHQQLPALSNNGVAGYGFWFRSFPGPFVGDAHSGYTHGFWTIGKRQAEAEKAVAPLMNALKKFEDKLVITSTFAEYQDYWSFYWAESGLHDPVGSTSIITSRLINPEALTDYNKVREAIEVVAGKPEEVSSNVVLLVSGGQVFKDKADTSSGLHPAWRVSPFVMISGQGIPKVASREIRDYVQHQVTHVKGAALKKLAPNTGGYMNEGDGSDPEYIDAFYGKNYAQHLAAKRKYDPDNIFFCRTCVGAEDFIERPDGPLCRK</sequence>
<dbReference type="SUPFAM" id="SSF56176">
    <property type="entry name" value="FAD-binding/transporter-associated domain-like"/>
    <property type="match status" value="1"/>
</dbReference>
<dbReference type="GO" id="GO:0071949">
    <property type="term" value="F:FAD binding"/>
    <property type="evidence" value="ECO:0007669"/>
    <property type="project" value="InterPro"/>
</dbReference>
<gene>
    <name evidence="5" type="ORF">MYCTH_2309690</name>
</gene>
<accession>G2QMS8</accession>
<feature type="glycosylation site" description="N-linked (GlcNAc...) asparagine" evidence="7">
    <location>
        <position position="131"/>
    </location>
</feature>
<dbReference type="InterPro" id="IPR006094">
    <property type="entry name" value="Oxid_FAD_bind_N"/>
</dbReference>
<dbReference type="SMR" id="G2QMS8"/>
<feature type="disulfide bond" evidence="7">
    <location>
        <begin position="578"/>
        <end position="581"/>
    </location>
</feature>
<feature type="binding site" evidence="7">
    <location>
        <position position="239"/>
    </location>
    <ligand>
        <name>FAD</name>
        <dbReference type="ChEBI" id="CHEBI:57692"/>
    </ligand>
</feature>
<dbReference type="AlphaFoldDB" id="G2QMS8"/>
<keyword evidence="6" id="KW-1185">Reference proteome</keyword>
<evidence type="ECO:0000259" key="4">
    <source>
        <dbReference type="PROSITE" id="PS51387"/>
    </source>
</evidence>
<feature type="binding site" evidence="7">
    <location>
        <position position="165"/>
    </location>
    <ligand>
        <name>FAD</name>
        <dbReference type="ChEBI" id="CHEBI:57692"/>
    </ligand>
</feature>
<evidence type="ECO:0000313" key="5">
    <source>
        <dbReference type="EMBL" id="AEO60468.1"/>
    </source>
</evidence>
<feature type="signal peptide" evidence="3">
    <location>
        <begin position="1"/>
        <end position="18"/>
    </location>
</feature>
<name>G2QMS8_THET4</name>
<protein>
    <submittedName>
        <fullName evidence="5">Alcohol oxidase</fullName>
    </submittedName>
</protein>
<dbReference type="Pfam" id="PF01565">
    <property type="entry name" value="FAD_binding_4"/>
    <property type="match status" value="1"/>
</dbReference>
<feature type="binding site" evidence="7">
    <location>
        <position position="154"/>
    </location>
    <ligand>
        <name>FAD</name>
        <dbReference type="ChEBI" id="CHEBI:57692"/>
    </ligand>
</feature>
<dbReference type="InterPro" id="IPR036318">
    <property type="entry name" value="FAD-bd_PCMH-like_sf"/>
</dbReference>
<dbReference type="InterPro" id="IPR006093">
    <property type="entry name" value="Oxy_OxRdtase_FAD_BS"/>
</dbReference>
<dbReference type="RefSeq" id="XP_003665713.1">
    <property type="nucleotide sequence ID" value="XM_003665665.1"/>
</dbReference>
<feature type="disulfide bond" evidence="7">
    <location>
        <begin position="106"/>
        <end position="120"/>
    </location>
</feature>
<feature type="disulfide bond" evidence="7">
    <location>
        <begin position="67"/>
        <end position="78"/>
    </location>
</feature>
<dbReference type="OMA" id="QIWIKYI"/>
<keyword evidence="7" id="KW-0285">Flavoprotein</keyword>
<dbReference type="eggNOG" id="KOG0157">
    <property type="taxonomic scope" value="Eukaryota"/>
</dbReference>
<feature type="binding site" evidence="7">
    <location>
        <position position="156"/>
    </location>
    <ligand>
        <name>FAD</name>
        <dbReference type="ChEBI" id="CHEBI:57692"/>
    </ligand>
</feature>
<feature type="binding site" evidence="7">
    <location>
        <position position="297"/>
    </location>
    <ligand>
        <name>FAD</name>
        <dbReference type="ChEBI" id="CHEBI:57692"/>
    </ligand>
</feature>
<reference evidence="5 6" key="1">
    <citation type="journal article" date="2011" name="Nat. Biotechnol.">
        <title>Comparative genomic analysis of the thermophilic biomass-degrading fungi Myceliophthora thermophila and Thielavia terrestris.</title>
        <authorList>
            <person name="Berka R.M."/>
            <person name="Grigoriev I.V."/>
            <person name="Otillar R."/>
            <person name="Salamov A."/>
            <person name="Grimwood J."/>
            <person name="Reid I."/>
            <person name="Ishmael N."/>
            <person name="John T."/>
            <person name="Darmond C."/>
            <person name="Moisan M.-C."/>
            <person name="Henrissat B."/>
            <person name="Coutinho P.M."/>
            <person name="Lombard V."/>
            <person name="Natvig D.O."/>
            <person name="Lindquist E."/>
            <person name="Schmutz J."/>
            <person name="Lucas S."/>
            <person name="Harris P."/>
            <person name="Powlowski J."/>
            <person name="Bellemare A."/>
            <person name="Taylor D."/>
            <person name="Butler G."/>
            <person name="de Vries R.P."/>
            <person name="Allijn I.E."/>
            <person name="van den Brink J."/>
            <person name="Ushinsky S."/>
            <person name="Storms R."/>
            <person name="Powell A.J."/>
            <person name="Paulsen I.T."/>
            <person name="Elbourne L.D.H."/>
            <person name="Baker S.E."/>
            <person name="Magnuson J."/>
            <person name="LaBoissiere S."/>
            <person name="Clutterbuck A.J."/>
            <person name="Martinez D."/>
            <person name="Wogulis M."/>
            <person name="de Leon A.L."/>
            <person name="Rey M.W."/>
            <person name="Tsang A."/>
        </authorList>
    </citation>
    <scope>NUCLEOTIDE SEQUENCE [LARGE SCALE GENOMIC DNA]</scope>
    <source>
        <strain evidence="6">ATCC 42464 / BCRC 31852 / DSM 1799</strain>
    </source>
</reference>
<feature type="domain" description="FAD-binding PCMH-type" evidence="4">
    <location>
        <begin position="122"/>
        <end position="307"/>
    </location>
</feature>
<evidence type="ECO:0000313" key="6">
    <source>
        <dbReference type="Proteomes" id="UP000007322"/>
    </source>
</evidence>
<dbReference type="PROSITE" id="PS00862">
    <property type="entry name" value="OX2_COVAL_FAD"/>
    <property type="match status" value="1"/>
</dbReference>
<dbReference type="HOGENOM" id="CLU_018354_4_4_1"/>
<dbReference type="InParanoid" id="G2QMS8"/>
<feature type="binding site" evidence="7">
    <location>
        <position position="235"/>
    </location>
    <ligand>
        <name>FAD</name>
        <dbReference type="ChEBI" id="CHEBI:57692"/>
    </ligand>
</feature>
<dbReference type="VEuPathDB" id="FungiDB:MYCTH_2309690"/>
<keyword evidence="2" id="KW-0560">Oxidoreductase</keyword>
<feature type="binding site" evidence="7">
    <location>
        <position position="164"/>
    </location>
    <ligand>
        <name>FAD</name>
        <dbReference type="ChEBI" id="CHEBI:57692"/>
    </ligand>
</feature>
<keyword evidence="7" id="KW-0547">Nucleotide-binding</keyword>
<evidence type="ECO:0007829" key="7">
    <source>
        <dbReference type="PDB" id="6F74"/>
    </source>
</evidence>
<keyword evidence="3" id="KW-0732">Signal</keyword>
<dbReference type="KEGG" id="mtm:MYCTH_2309690"/>
<proteinExistence type="evidence at protein level"/>
<dbReference type="OrthoDB" id="9983560at2759"/>
<feature type="binding site" evidence="7">
    <location>
        <position position="157"/>
    </location>
    <ligand>
        <name>FAD</name>
        <dbReference type="ChEBI" id="CHEBI:57692"/>
    </ligand>
</feature>
<reference evidence="7" key="2">
    <citation type="journal article" date="2018" name="Molecules">
        <title>Characterization of two VAO-type flavoprotein oxidases from Myceliophthora thermophila.</title>
        <authorList>
            <person name="Ferrari A.R."/>
            <person name="Rozeboom H.J."/>
            <person name="Vugts A.S.C."/>
            <person name="Koetsier M.J."/>
            <person name="Floor R."/>
            <person name="Fraaije M.W."/>
        </authorList>
    </citation>
    <scope>X-RAY CRYSTALLOGRAPHY (2.20 ANGSTROMS) IN COMPLEX WITH FAD</scope>
    <scope>GLYCOSYLATION AT ASN-131</scope>
    <scope>DISULFIDE BONDS</scope>
</reference>
<dbReference type="InterPro" id="IPR050432">
    <property type="entry name" value="FAD-linked_Oxidoreductases_BP"/>
</dbReference>
<dbReference type="PANTHER" id="PTHR13878:SF91">
    <property type="entry name" value="FAD BINDING DOMAIN PROTEIN (AFU_ORTHOLOGUE AFUA_6G12070)-RELATED"/>
    <property type="match status" value="1"/>
</dbReference>
<dbReference type="PROSITE" id="PS51387">
    <property type="entry name" value="FAD_PCMH"/>
    <property type="match status" value="1"/>
</dbReference>
<dbReference type="Pfam" id="PF08031">
    <property type="entry name" value="BBE"/>
    <property type="match status" value="1"/>
</dbReference>
<evidence type="ECO:0000256" key="2">
    <source>
        <dbReference type="ARBA" id="ARBA00023002"/>
    </source>
</evidence>
<dbReference type="GO" id="GO:0016491">
    <property type="term" value="F:oxidoreductase activity"/>
    <property type="evidence" value="ECO:0007669"/>
    <property type="project" value="UniProtKB-KW"/>
</dbReference>
<keyword evidence="7" id="KW-0274">FAD</keyword>